<proteinExistence type="predicted"/>
<dbReference type="Proteomes" id="UP000664617">
    <property type="component" value="Unassembled WGS sequence"/>
</dbReference>
<dbReference type="EMBL" id="JAFMPK010000035">
    <property type="protein sequence ID" value="MBO0609178.1"/>
    <property type="molecule type" value="Genomic_DNA"/>
</dbReference>
<accession>A0ABS3I9S0</accession>
<sequence length="160" mass="17142">MTADTNPPAPTSTTDRTDTERAHAAALGELAVEAFCGTCRLVGDHVLLSVTIVAPRTLGSTGTPVLVMTQEETGTERRFDVPLYEQQRRQWHVDLDLLLPAGELAGRSWRGSLDIEGTLLPLREAPAGQDRLLAVSEGLLPANTPAAELSVPPLQDVIRA</sequence>
<dbReference type="RefSeq" id="WP_207275143.1">
    <property type="nucleotide sequence ID" value="NZ_JAFMPK010000035.1"/>
</dbReference>
<evidence type="ECO:0000313" key="2">
    <source>
        <dbReference type="Proteomes" id="UP000664617"/>
    </source>
</evidence>
<evidence type="ECO:0000313" key="1">
    <source>
        <dbReference type="EMBL" id="MBO0609178.1"/>
    </source>
</evidence>
<gene>
    <name evidence="1" type="ORF">J0911_09050</name>
</gene>
<keyword evidence="2" id="KW-1185">Reference proteome</keyword>
<reference evidence="2" key="2">
    <citation type="submission" date="2023-07" db="EMBL/GenBank/DDBJ databases">
        <title>Myceligenerans salitolerans sp. nov., a halotolerant actinomycete isolated from a salt lake in Xinjiang, China.</title>
        <authorList>
            <person name="Guan T."/>
        </authorList>
    </citation>
    <scope>NUCLEOTIDE SEQUENCE [LARGE SCALE GENOMIC DNA]</scope>
    <source>
        <strain evidence="2">XHU 5031</strain>
    </source>
</reference>
<comment type="caution">
    <text evidence="1">The sequence shown here is derived from an EMBL/GenBank/DDBJ whole genome shotgun (WGS) entry which is preliminary data.</text>
</comment>
<organism evidence="1 2">
    <name type="scientific">Myceligenerans salitolerans</name>
    <dbReference type="NCBI Taxonomy" id="1230528"/>
    <lineage>
        <taxon>Bacteria</taxon>
        <taxon>Bacillati</taxon>
        <taxon>Actinomycetota</taxon>
        <taxon>Actinomycetes</taxon>
        <taxon>Micrococcales</taxon>
        <taxon>Promicromonosporaceae</taxon>
        <taxon>Myceligenerans</taxon>
    </lineage>
</organism>
<protein>
    <submittedName>
        <fullName evidence="1">Uncharacterized protein</fullName>
    </submittedName>
</protein>
<name>A0ABS3I9S0_9MICO</name>
<reference evidence="1 2" key="1">
    <citation type="submission" date="2021-03" db="EMBL/GenBank/DDBJ databases">
        <authorList>
            <person name="Xin L."/>
        </authorList>
    </citation>
    <scope>NUCLEOTIDE SEQUENCE [LARGE SCALE GENOMIC DNA]</scope>
    <source>
        <strain evidence="1 2">XHU 5031</strain>
    </source>
</reference>